<sequence>MKYAFEYLGKSKDGLRYFVVITDDGRGLNQQGIDICFHNFVLSQDRSIKKVNYMEVPTFKGKPSLSEMEEVYDLVRRQLAPFVPSSFPLVRDGYKAYKKAQKRKGNEEIKVIQWNRQTNEQGLISIDSFLERVGSGPKRREKALKALIQGQMFEGSEYSYYLSKLDN</sequence>
<evidence type="ECO:0000313" key="1">
    <source>
        <dbReference type="EMBL" id="TVX85643.1"/>
    </source>
</evidence>
<comment type="caution">
    <text evidence="1">The sequence shown here is derived from an EMBL/GenBank/DDBJ whole genome shotgun (WGS) entry which is preliminary data.</text>
</comment>
<accession>A0A559IDV9</accession>
<protein>
    <submittedName>
        <fullName evidence="1">Uncharacterized protein</fullName>
    </submittedName>
</protein>
<dbReference type="OrthoDB" id="9969659at2"/>
<dbReference type="Proteomes" id="UP000318102">
    <property type="component" value="Unassembled WGS sequence"/>
</dbReference>
<gene>
    <name evidence="1" type="ORF">FPZ44_25165</name>
</gene>
<dbReference type="EMBL" id="VNJK01000007">
    <property type="protein sequence ID" value="TVX85643.1"/>
    <property type="molecule type" value="Genomic_DNA"/>
</dbReference>
<evidence type="ECO:0000313" key="2">
    <source>
        <dbReference type="Proteomes" id="UP000318102"/>
    </source>
</evidence>
<name>A0A559IDV9_9BACL</name>
<dbReference type="RefSeq" id="WP_144995215.1">
    <property type="nucleotide sequence ID" value="NZ_VNJK01000007.1"/>
</dbReference>
<organism evidence="1 2">
    <name type="scientific">Paenibacillus agilis</name>
    <dbReference type="NCBI Taxonomy" id="3020863"/>
    <lineage>
        <taxon>Bacteria</taxon>
        <taxon>Bacillati</taxon>
        <taxon>Bacillota</taxon>
        <taxon>Bacilli</taxon>
        <taxon>Bacillales</taxon>
        <taxon>Paenibacillaceae</taxon>
        <taxon>Paenibacillus</taxon>
    </lineage>
</organism>
<dbReference type="AlphaFoldDB" id="A0A559IDV9"/>
<reference evidence="1 2" key="1">
    <citation type="submission" date="2019-07" db="EMBL/GenBank/DDBJ databases">
        <authorList>
            <person name="Kim J."/>
        </authorList>
    </citation>
    <scope>NUCLEOTIDE SEQUENCE [LARGE SCALE GENOMIC DNA]</scope>
    <source>
        <strain evidence="1 2">N4</strain>
    </source>
</reference>
<proteinExistence type="predicted"/>
<keyword evidence="2" id="KW-1185">Reference proteome</keyword>